<evidence type="ECO:0000313" key="7">
    <source>
        <dbReference type="EMBL" id="KAL0479580.1"/>
    </source>
</evidence>
<evidence type="ECO:0000256" key="4">
    <source>
        <dbReference type="ARBA" id="ARBA00022989"/>
    </source>
</evidence>
<keyword evidence="5 6" id="KW-0472">Membrane</keyword>
<gene>
    <name evidence="7" type="ORF">AKO1_007787</name>
    <name evidence="8" type="ORF">AKO1_014792</name>
</gene>
<keyword evidence="9" id="KW-1185">Reference proteome</keyword>
<dbReference type="EMBL" id="JAOPGA020001000">
    <property type="protein sequence ID" value="KAL0483889.1"/>
    <property type="molecule type" value="Genomic_DNA"/>
</dbReference>
<feature type="transmembrane region" description="Helical" evidence="6">
    <location>
        <begin position="42"/>
        <end position="64"/>
    </location>
</feature>
<dbReference type="GO" id="GO:0016020">
    <property type="term" value="C:membrane"/>
    <property type="evidence" value="ECO:0007669"/>
    <property type="project" value="UniProtKB-SubCell"/>
</dbReference>
<evidence type="ECO:0000313" key="9">
    <source>
        <dbReference type="Proteomes" id="UP001431209"/>
    </source>
</evidence>
<keyword evidence="3 6" id="KW-0812">Transmembrane</keyword>
<protein>
    <submittedName>
        <fullName evidence="8">Uncharacterized protein</fullName>
    </submittedName>
</protein>
<name>A0AAW2Z3K3_9EUKA</name>
<evidence type="ECO:0000256" key="2">
    <source>
        <dbReference type="ARBA" id="ARBA00007375"/>
    </source>
</evidence>
<feature type="transmembrane region" description="Helical" evidence="6">
    <location>
        <begin position="192"/>
        <end position="215"/>
    </location>
</feature>
<evidence type="ECO:0000256" key="3">
    <source>
        <dbReference type="ARBA" id="ARBA00022692"/>
    </source>
</evidence>
<dbReference type="EMBL" id="JAOPGA020000577">
    <property type="protein sequence ID" value="KAL0479580.1"/>
    <property type="molecule type" value="Genomic_DNA"/>
</dbReference>
<comment type="subcellular location">
    <subcellularLocation>
        <location evidence="1">Membrane</location>
        <topology evidence="1">Multi-pass membrane protein</topology>
    </subcellularLocation>
</comment>
<dbReference type="PANTHER" id="PTHR31885:SF6">
    <property type="entry name" value="GH04784P"/>
    <property type="match status" value="1"/>
</dbReference>
<feature type="transmembrane region" description="Helical" evidence="6">
    <location>
        <begin position="105"/>
        <end position="127"/>
    </location>
</feature>
<proteinExistence type="inferred from homology"/>
<evidence type="ECO:0000256" key="5">
    <source>
        <dbReference type="ARBA" id="ARBA00023136"/>
    </source>
</evidence>
<comment type="similarity">
    <text evidence="2">Belongs to the TMEM86 family.</text>
</comment>
<dbReference type="AlphaFoldDB" id="A0AAW2Z3K3"/>
<dbReference type="InterPro" id="IPR012506">
    <property type="entry name" value="TMEM86B-like"/>
</dbReference>
<reference evidence="8 9" key="1">
    <citation type="submission" date="2024-03" db="EMBL/GenBank/DDBJ databases">
        <title>The Acrasis kona genome and developmental transcriptomes reveal deep origins of eukaryotic multicellular pathways.</title>
        <authorList>
            <person name="Sheikh S."/>
            <person name="Fu C.-J."/>
            <person name="Brown M.W."/>
            <person name="Baldauf S.L."/>
        </authorList>
    </citation>
    <scope>NUCLEOTIDE SEQUENCE [LARGE SCALE GENOMIC DNA]</scope>
    <source>
        <strain evidence="8 9">ATCC MYA-3509</strain>
    </source>
</reference>
<sequence>MNKLDNFVHTIHNALPQDQVVLISTTLLCMIMNLIGRMIDNYLMIAVSTPAPCVIFLSVSRLSLQHKEHSDGDKLRVNMVAIGLFLSCIGDVVLCLRISGYETIIFVMGIIIFGVVQALYIYAWSFASGQKESVHYKRAVPFLLYFIVFKVTGTGCQIDPLTVLMDAYMVLILTTAWRCAARIDLSSQASFYQLLAFVGVLLFLACDSMIGYQALNAKYVECLTIVNMSLYWVGQLLIALSCNECVTLQDVVSYVTSTKERYVKAQGQADY</sequence>
<accession>A0AAW2Z3K3</accession>
<keyword evidence="4 6" id="KW-1133">Transmembrane helix</keyword>
<dbReference type="PANTHER" id="PTHR31885">
    <property type="entry name" value="GH04784P"/>
    <property type="match status" value="1"/>
</dbReference>
<comment type="caution">
    <text evidence="8">The sequence shown here is derived from an EMBL/GenBank/DDBJ whole genome shotgun (WGS) entry which is preliminary data.</text>
</comment>
<feature type="transmembrane region" description="Helical" evidence="6">
    <location>
        <begin position="76"/>
        <end position="99"/>
    </location>
</feature>
<dbReference type="Pfam" id="PF07947">
    <property type="entry name" value="YhhN"/>
    <property type="match status" value="1"/>
</dbReference>
<evidence type="ECO:0000313" key="8">
    <source>
        <dbReference type="EMBL" id="KAL0483889.1"/>
    </source>
</evidence>
<feature type="transmembrane region" description="Helical" evidence="6">
    <location>
        <begin position="139"/>
        <end position="155"/>
    </location>
</feature>
<evidence type="ECO:0000256" key="1">
    <source>
        <dbReference type="ARBA" id="ARBA00004141"/>
    </source>
</evidence>
<evidence type="ECO:0000256" key="6">
    <source>
        <dbReference type="SAM" id="Phobius"/>
    </source>
</evidence>
<feature type="transmembrane region" description="Helical" evidence="6">
    <location>
        <begin position="20"/>
        <end position="36"/>
    </location>
</feature>
<organism evidence="8 9">
    <name type="scientific">Acrasis kona</name>
    <dbReference type="NCBI Taxonomy" id="1008807"/>
    <lineage>
        <taxon>Eukaryota</taxon>
        <taxon>Discoba</taxon>
        <taxon>Heterolobosea</taxon>
        <taxon>Tetramitia</taxon>
        <taxon>Eutetramitia</taxon>
        <taxon>Acrasidae</taxon>
        <taxon>Acrasis</taxon>
    </lineage>
</organism>
<dbReference type="GO" id="GO:0016787">
    <property type="term" value="F:hydrolase activity"/>
    <property type="evidence" value="ECO:0007669"/>
    <property type="project" value="TreeGrafter"/>
</dbReference>
<dbReference type="Proteomes" id="UP001431209">
    <property type="component" value="Unassembled WGS sequence"/>
</dbReference>